<dbReference type="InterPro" id="IPR003311">
    <property type="entry name" value="AUX_IAA"/>
</dbReference>
<comment type="similarity">
    <text evidence="3 10">Belongs to the Aux/IAA family.</text>
</comment>
<dbReference type="SUPFAM" id="SSF54277">
    <property type="entry name" value="CAD &amp; PB1 domains"/>
    <property type="match status" value="1"/>
</dbReference>
<accession>A0AAV7GX93</accession>
<feature type="domain" description="PB1" evidence="12">
    <location>
        <begin position="88"/>
        <end position="178"/>
    </location>
</feature>
<dbReference type="Gene3D" id="3.10.20.90">
    <property type="entry name" value="Phosphatidylinositol 3-kinase Catalytic Subunit, Chain A, domain 1"/>
    <property type="match status" value="1"/>
</dbReference>
<dbReference type="PANTHER" id="PTHR31734">
    <property type="entry name" value="AUXIN-RESPONSIVE PROTEIN IAA17"/>
    <property type="match status" value="1"/>
</dbReference>
<comment type="subcellular location">
    <subcellularLocation>
        <location evidence="2 10">Nucleus</location>
    </subcellularLocation>
</comment>
<evidence type="ECO:0000256" key="4">
    <source>
        <dbReference type="ARBA" id="ARBA00011726"/>
    </source>
</evidence>
<keyword evidence="7 10" id="KW-0804">Transcription</keyword>
<dbReference type="AlphaFoldDB" id="A0AAV7GX93"/>
<dbReference type="InterPro" id="IPR033389">
    <property type="entry name" value="AUX/IAA_dom"/>
</dbReference>
<name>A0AAV7GX93_DENCH</name>
<evidence type="ECO:0000256" key="3">
    <source>
        <dbReference type="ARBA" id="ARBA00006728"/>
    </source>
</evidence>
<feature type="region of interest" description="Disordered" evidence="11">
    <location>
        <begin position="1"/>
        <end position="31"/>
    </location>
</feature>
<keyword evidence="14" id="KW-1185">Reference proteome</keyword>
<evidence type="ECO:0000256" key="2">
    <source>
        <dbReference type="ARBA" id="ARBA00004123"/>
    </source>
</evidence>
<proteinExistence type="inferred from homology"/>
<evidence type="ECO:0000256" key="11">
    <source>
        <dbReference type="SAM" id="MobiDB-lite"/>
    </source>
</evidence>
<evidence type="ECO:0000313" key="13">
    <source>
        <dbReference type="EMBL" id="KAH0461371.1"/>
    </source>
</evidence>
<dbReference type="Proteomes" id="UP000775213">
    <property type="component" value="Unassembled WGS sequence"/>
</dbReference>
<dbReference type="PANTHER" id="PTHR31734:SF94">
    <property type="entry name" value="AUXIN-RESPONSIVE PROTEIN IAA30"/>
    <property type="match status" value="1"/>
</dbReference>
<dbReference type="GO" id="GO:0006355">
    <property type="term" value="P:regulation of DNA-templated transcription"/>
    <property type="evidence" value="ECO:0007669"/>
    <property type="project" value="InterPro"/>
</dbReference>
<feature type="compositionally biased region" description="Low complexity" evidence="11">
    <location>
        <begin position="9"/>
        <end position="24"/>
    </location>
</feature>
<evidence type="ECO:0000256" key="9">
    <source>
        <dbReference type="ARBA" id="ARBA00023294"/>
    </source>
</evidence>
<dbReference type="GO" id="GO:0005634">
    <property type="term" value="C:nucleus"/>
    <property type="evidence" value="ECO:0007669"/>
    <property type="project" value="UniProtKB-SubCell"/>
</dbReference>
<dbReference type="EMBL" id="JAGFBR010000009">
    <property type="protein sequence ID" value="KAH0461371.1"/>
    <property type="molecule type" value="Genomic_DNA"/>
</dbReference>
<keyword evidence="9 10" id="KW-0927">Auxin signaling pathway</keyword>
<keyword evidence="8 10" id="KW-0539">Nucleus</keyword>
<evidence type="ECO:0000256" key="8">
    <source>
        <dbReference type="ARBA" id="ARBA00023242"/>
    </source>
</evidence>
<dbReference type="GO" id="GO:0009734">
    <property type="term" value="P:auxin-activated signaling pathway"/>
    <property type="evidence" value="ECO:0007669"/>
    <property type="project" value="UniProtKB-UniRule"/>
</dbReference>
<evidence type="ECO:0000256" key="5">
    <source>
        <dbReference type="ARBA" id="ARBA00022491"/>
    </source>
</evidence>
<sequence>MGTETKAPSSSSDSSSSHPSALFSTALSKDREEDKITELRLGLNISNSTSLQKNFHTAREHQPANWPPIKHFMSTAMKERKKCQKNSTFFIKVYMEGIPIGRKIDLYTVDGYSGLRENISNMFTTLILSSDLVGIISEKNYVLTYEDNEGDWMMVGDVPWEALRCLDYETAILSCGHISARNPCHNIEDTILQTYKLGRIVYCLFDSTSILVKIENQECEIDQLCNSRGYFNSRVYIIDKRNSITIVVVIV</sequence>
<comment type="caution">
    <text evidence="13">The sequence shown here is derived from an EMBL/GenBank/DDBJ whole genome shotgun (WGS) entry which is preliminary data.</text>
</comment>
<reference evidence="13 14" key="1">
    <citation type="journal article" date="2021" name="Hortic Res">
        <title>Chromosome-scale assembly of the Dendrobium chrysotoxum genome enhances the understanding of orchid evolution.</title>
        <authorList>
            <person name="Zhang Y."/>
            <person name="Zhang G.Q."/>
            <person name="Zhang D."/>
            <person name="Liu X.D."/>
            <person name="Xu X.Y."/>
            <person name="Sun W.H."/>
            <person name="Yu X."/>
            <person name="Zhu X."/>
            <person name="Wang Z.W."/>
            <person name="Zhao X."/>
            <person name="Zhong W.Y."/>
            <person name="Chen H."/>
            <person name="Yin W.L."/>
            <person name="Huang T."/>
            <person name="Niu S.C."/>
            <person name="Liu Z.J."/>
        </authorList>
    </citation>
    <scope>NUCLEOTIDE SEQUENCE [LARGE SCALE GENOMIC DNA]</scope>
    <source>
        <strain evidence="13">Lindl</strain>
    </source>
</reference>
<comment type="subunit">
    <text evidence="4 10">Homodimers and heterodimers.</text>
</comment>
<evidence type="ECO:0000313" key="14">
    <source>
        <dbReference type="Proteomes" id="UP000775213"/>
    </source>
</evidence>
<comment type="function">
    <text evidence="1 10">Aux/IAA proteins are short-lived transcriptional factors that function as repressors of early auxin response genes at low auxin concentrations.</text>
</comment>
<protein>
    <recommendedName>
        <fullName evidence="10">Auxin-responsive protein</fullName>
    </recommendedName>
</protein>
<evidence type="ECO:0000256" key="6">
    <source>
        <dbReference type="ARBA" id="ARBA00023015"/>
    </source>
</evidence>
<gene>
    <name evidence="13" type="ORF">IEQ34_008946</name>
</gene>
<keyword evidence="6 10" id="KW-0805">Transcription regulation</keyword>
<evidence type="ECO:0000259" key="12">
    <source>
        <dbReference type="PROSITE" id="PS51745"/>
    </source>
</evidence>
<evidence type="ECO:0000256" key="1">
    <source>
        <dbReference type="ARBA" id="ARBA00002159"/>
    </source>
</evidence>
<keyword evidence="5 10" id="KW-0678">Repressor</keyword>
<dbReference type="PROSITE" id="PS51745">
    <property type="entry name" value="PB1"/>
    <property type="match status" value="1"/>
</dbReference>
<evidence type="ECO:0000256" key="7">
    <source>
        <dbReference type="ARBA" id="ARBA00023163"/>
    </source>
</evidence>
<dbReference type="InterPro" id="IPR053793">
    <property type="entry name" value="PB1-like"/>
</dbReference>
<evidence type="ECO:0000256" key="10">
    <source>
        <dbReference type="RuleBase" id="RU004549"/>
    </source>
</evidence>
<organism evidence="13 14">
    <name type="scientific">Dendrobium chrysotoxum</name>
    <name type="common">Orchid</name>
    <dbReference type="NCBI Taxonomy" id="161865"/>
    <lineage>
        <taxon>Eukaryota</taxon>
        <taxon>Viridiplantae</taxon>
        <taxon>Streptophyta</taxon>
        <taxon>Embryophyta</taxon>
        <taxon>Tracheophyta</taxon>
        <taxon>Spermatophyta</taxon>
        <taxon>Magnoliopsida</taxon>
        <taxon>Liliopsida</taxon>
        <taxon>Asparagales</taxon>
        <taxon>Orchidaceae</taxon>
        <taxon>Epidendroideae</taxon>
        <taxon>Malaxideae</taxon>
        <taxon>Dendrobiinae</taxon>
        <taxon>Dendrobium</taxon>
    </lineage>
</organism>
<dbReference type="Pfam" id="PF02309">
    <property type="entry name" value="AUX_IAA"/>
    <property type="match status" value="1"/>
</dbReference>